<dbReference type="InterPro" id="IPR002052">
    <property type="entry name" value="DNA_methylase_N6_adenine_CS"/>
</dbReference>
<dbReference type="GO" id="GO:0003676">
    <property type="term" value="F:nucleic acid binding"/>
    <property type="evidence" value="ECO:0007669"/>
    <property type="project" value="InterPro"/>
</dbReference>
<reference evidence="1" key="1">
    <citation type="journal article" date="2015" name="Nature">
        <title>Complex archaea that bridge the gap between prokaryotes and eukaryotes.</title>
        <authorList>
            <person name="Spang A."/>
            <person name="Saw J.H."/>
            <person name="Jorgensen S.L."/>
            <person name="Zaremba-Niedzwiedzka K."/>
            <person name="Martijn J."/>
            <person name="Lind A.E."/>
            <person name="van Eijk R."/>
            <person name="Schleper C."/>
            <person name="Guy L."/>
            <person name="Ettema T.J."/>
        </authorList>
    </citation>
    <scope>NUCLEOTIDE SEQUENCE</scope>
</reference>
<dbReference type="EMBL" id="LAZR01008476">
    <property type="protein sequence ID" value="KKM78558.1"/>
    <property type="molecule type" value="Genomic_DNA"/>
</dbReference>
<proteinExistence type="predicted"/>
<sequence length="188" mass="21547">MKPYSLRKRAAFYHRAFPKWPPLRSDARWLDGMWVMGNNYRGSGYYGAYPPNYLERVMALFPDAEAVLHLFSGSLPQGDYLRFDIQGNPEVVGDAHRLSSYICQRFDLVLADPPYSNEDAAHYGNPLVNRNTVLRECGKVLLPGGFVVWLDQVLPMFRKDTLHLCGLVGIVRSTNHRFRIASIFKRLP</sequence>
<evidence type="ECO:0000313" key="1">
    <source>
        <dbReference type="EMBL" id="KKM78558.1"/>
    </source>
</evidence>
<dbReference type="SUPFAM" id="SSF53335">
    <property type="entry name" value="S-adenosyl-L-methionine-dependent methyltransferases"/>
    <property type="match status" value="1"/>
</dbReference>
<dbReference type="Gene3D" id="3.40.50.150">
    <property type="entry name" value="Vaccinia Virus protein VP39"/>
    <property type="match status" value="1"/>
</dbReference>
<organism evidence="1">
    <name type="scientific">marine sediment metagenome</name>
    <dbReference type="NCBI Taxonomy" id="412755"/>
    <lineage>
        <taxon>unclassified sequences</taxon>
        <taxon>metagenomes</taxon>
        <taxon>ecological metagenomes</taxon>
    </lineage>
</organism>
<comment type="caution">
    <text evidence="1">The sequence shown here is derived from an EMBL/GenBank/DDBJ whole genome shotgun (WGS) entry which is preliminary data.</text>
</comment>
<dbReference type="CDD" id="cd02440">
    <property type="entry name" value="AdoMet_MTases"/>
    <property type="match status" value="1"/>
</dbReference>
<dbReference type="GO" id="GO:0032259">
    <property type="term" value="P:methylation"/>
    <property type="evidence" value="ECO:0007669"/>
    <property type="project" value="InterPro"/>
</dbReference>
<dbReference type="InterPro" id="IPR029063">
    <property type="entry name" value="SAM-dependent_MTases_sf"/>
</dbReference>
<dbReference type="GO" id="GO:0008168">
    <property type="term" value="F:methyltransferase activity"/>
    <property type="evidence" value="ECO:0007669"/>
    <property type="project" value="InterPro"/>
</dbReference>
<dbReference type="PROSITE" id="PS00092">
    <property type="entry name" value="N6_MTASE"/>
    <property type="match status" value="1"/>
</dbReference>
<name>A0A0F9K9B4_9ZZZZ</name>
<dbReference type="AlphaFoldDB" id="A0A0F9K9B4"/>
<protein>
    <recommendedName>
        <fullName evidence="2">DNA methylase N-4/N-6 domain-containing protein</fullName>
    </recommendedName>
</protein>
<evidence type="ECO:0008006" key="2">
    <source>
        <dbReference type="Google" id="ProtNLM"/>
    </source>
</evidence>
<accession>A0A0F9K9B4</accession>
<gene>
    <name evidence="1" type="ORF">LCGC14_1358800</name>
</gene>